<evidence type="ECO:0000259" key="19">
    <source>
        <dbReference type="Pfam" id="PF00662"/>
    </source>
</evidence>
<dbReference type="InterPro" id="IPR001516">
    <property type="entry name" value="Proton_antipo_N"/>
</dbReference>
<evidence type="ECO:0000256" key="4">
    <source>
        <dbReference type="ARBA" id="ARBA00021096"/>
    </source>
</evidence>
<dbReference type="GO" id="GO:0005743">
    <property type="term" value="C:mitochondrial inner membrane"/>
    <property type="evidence" value="ECO:0007669"/>
    <property type="project" value="UniProtKB-SubCell"/>
</dbReference>
<evidence type="ECO:0000256" key="1">
    <source>
        <dbReference type="ARBA" id="ARBA00003257"/>
    </source>
</evidence>
<keyword evidence="14 17" id="KW-0496">Mitochondrion</keyword>
<dbReference type="GO" id="GO:0003954">
    <property type="term" value="F:NADH dehydrogenase activity"/>
    <property type="evidence" value="ECO:0007669"/>
    <property type="project" value="TreeGrafter"/>
</dbReference>
<dbReference type="EC" id="7.1.1.2" evidence="3 17"/>
<comment type="function">
    <text evidence="1">Core subunit of the mitochondrial membrane respiratory chain NADH dehydrogenase (Complex I) that is believed to belong to the minimal assembly required for catalysis. Complex I functions in the transfer of electrons from NADH to the respiratory chain. The immediate electron acceptor for the enzyme is believed to be ubiquinone.</text>
</comment>
<keyword evidence="10" id="KW-0249">Electron transport</keyword>
<evidence type="ECO:0000256" key="5">
    <source>
        <dbReference type="ARBA" id="ARBA00022448"/>
    </source>
</evidence>
<evidence type="ECO:0000256" key="6">
    <source>
        <dbReference type="ARBA" id="ARBA00022660"/>
    </source>
</evidence>
<keyword evidence="7 17" id="KW-0812">Transmembrane</keyword>
<evidence type="ECO:0000313" key="21">
    <source>
        <dbReference type="EMBL" id="QKK36392.1"/>
    </source>
</evidence>
<evidence type="ECO:0000259" key="18">
    <source>
        <dbReference type="Pfam" id="PF00361"/>
    </source>
</evidence>
<keyword evidence="11 17" id="KW-1133">Transmembrane helix</keyword>
<evidence type="ECO:0000256" key="9">
    <source>
        <dbReference type="ARBA" id="ARBA00022967"/>
    </source>
</evidence>
<organism evidence="21">
    <name type="scientific">Ostrinia furnacalis</name>
    <name type="common">Asian corn borer</name>
    <dbReference type="NCBI Taxonomy" id="93504"/>
    <lineage>
        <taxon>Eukaryota</taxon>
        <taxon>Metazoa</taxon>
        <taxon>Ecdysozoa</taxon>
        <taxon>Arthropoda</taxon>
        <taxon>Hexapoda</taxon>
        <taxon>Insecta</taxon>
        <taxon>Pterygota</taxon>
        <taxon>Neoptera</taxon>
        <taxon>Endopterygota</taxon>
        <taxon>Lepidoptera</taxon>
        <taxon>Glossata</taxon>
        <taxon>Ditrysia</taxon>
        <taxon>Pyraloidea</taxon>
        <taxon>Crambidae</taxon>
        <taxon>Pyraustinae</taxon>
        <taxon>Ostrinia</taxon>
    </lineage>
</organism>
<evidence type="ECO:0000256" key="14">
    <source>
        <dbReference type="ARBA" id="ARBA00023128"/>
    </source>
</evidence>
<feature type="transmembrane region" description="Helical" evidence="17">
    <location>
        <begin position="528"/>
        <end position="547"/>
    </location>
</feature>
<geneLocation type="mitochondrion" evidence="21"/>
<feature type="transmembrane region" description="Helical" evidence="17">
    <location>
        <begin position="147"/>
        <end position="169"/>
    </location>
</feature>
<evidence type="ECO:0000256" key="2">
    <source>
        <dbReference type="ARBA" id="ARBA00004448"/>
    </source>
</evidence>
<feature type="transmembrane region" description="Helical" evidence="17">
    <location>
        <begin position="175"/>
        <end position="193"/>
    </location>
</feature>
<evidence type="ECO:0000256" key="17">
    <source>
        <dbReference type="RuleBase" id="RU003404"/>
    </source>
</evidence>
<evidence type="ECO:0000256" key="12">
    <source>
        <dbReference type="ARBA" id="ARBA00023027"/>
    </source>
</evidence>
<name>A0A6M8YG29_OSTFU</name>
<dbReference type="InterPro" id="IPR001750">
    <property type="entry name" value="ND/Mrp_TM"/>
</dbReference>
<protein>
    <recommendedName>
        <fullName evidence="4 17">NADH-ubiquinone oxidoreductase chain 5</fullName>
        <ecNumber evidence="3 17">7.1.1.2</ecNumber>
    </recommendedName>
</protein>
<dbReference type="PANTHER" id="PTHR42829:SF2">
    <property type="entry name" value="NADH-UBIQUINONE OXIDOREDUCTASE CHAIN 5"/>
    <property type="match status" value="1"/>
</dbReference>
<feature type="transmembrane region" description="Helical" evidence="17">
    <location>
        <begin position="107"/>
        <end position="126"/>
    </location>
</feature>
<feature type="transmembrane region" description="Helical" evidence="17">
    <location>
        <begin position="300"/>
        <end position="318"/>
    </location>
</feature>
<keyword evidence="15 17" id="KW-0472">Membrane</keyword>
<keyword evidence="8" id="KW-0999">Mitochondrion inner membrane</keyword>
<feature type="transmembrane region" description="Helical" evidence="17">
    <location>
        <begin position="82"/>
        <end position="101"/>
    </location>
</feature>
<keyword evidence="12 17" id="KW-0520">NAD</keyword>
<evidence type="ECO:0000256" key="11">
    <source>
        <dbReference type="ARBA" id="ARBA00022989"/>
    </source>
</evidence>
<evidence type="ECO:0000259" key="20">
    <source>
        <dbReference type="Pfam" id="PF06455"/>
    </source>
</evidence>
<dbReference type="GO" id="GO:0042773">
    <property type="term" value="P:ATP synthesis coupled electron transport"/>
    <property type="evidence" value="ECO:0007669"/>
    <property type="project" value="InterPro"/>
</dbReference>
<feature type="domain" description="NADH-Ubiquinone oxidoreductase (complex I) chain 5 N-terminal" evidence="19">
    <location>
        <begin position="37"/>
        <end position="85"/>
    </location>
</feature>
<evidence type="ECO:0000256" key="10">
    <source>
        <dbReference type="ARBA" id="ARBA00022982"/>
    </source>
</evidence>
<evidence type="ECO:0000256" key="16">
    <source>
        <dbReference type="ARBA" id="ARBA00049551"/>
    </source>
</evidence>
<gene>
    <name evidence="21" type="primary">ND5</name>
</gene>
<feature type="transmembrane region" description="Helical" evidence="17">
    <location>
        <begin position="268"/>
        <end position="288"/>
    </location>
</feature>
<feature type="transmembrane region" description="Helical" evidence="17">
    <location>
        <begin position="7"/>
        <end position="32"/>
    </location>
</feature>
<keyword evidence="5 17" id="KW-0813">Transport</keyword>
<sequence length="573" mass="66776">MCFISFFFLFFFSLMNFFMVIYFIMNNIIIILEWEIISFNSLSVIMSILLDWMSLLFMMFVSLISSVVIYYSKSYMNSELNLNRFIILVLLFVFSMILLIISPNILSILLGWDGLGLVSYCLVIYYQNIKSYNAGMLTALSNRIGDLFILMVIGWMMNYGSWNYLFYLSFMKNDYSMFMISIMIIIAAMTKSAQIPFSSWLPAAMAAPTPVSALVHSSTLVTAGIYLLIRFNFLLLDMMFIKILLLLSGLTMFMAGISANYEFDLKKIIALSTLSQLGLMMSILSMGMPDLAFFHLLTHAMFKALLFMCAGVIIHMMMDIQDIRFMGGISNFIPMTSLCMNVSNMALCGIPFLAGFYSKDLILEMVSLSNLNFFIFLLYYISTGLTMFYSFRLTMYLMINDYNLLSIYNLYDEDFIMLKSMMILLFMSVISGSFLMWLIFSYPYMIFLPFNMKMMVIYVSILGVFMGFIISNMNIYSVNKFLMTYQISNFLCLMWFMPNLSTYGLNFYFLNFGQMMLKNIDMGWSEMYSGQGMFFIMKKYSILFNLFSMKNYKIYLFSFVLWMFMLIILMIFL</sequence>
<feature type="transmembrane region" description="Helical" evidence="17">
    <location>
        <begin position="44"/>
        <end position="70"/>
    </location>
</feature>
<feature type="transmembrane region" description="Helical" evidence="17">
    <location>
        <begin position="338"/>
        <end position="357"/>
    </location>
</feature>
<feature type="transmembrane region" description="Helical" evidence="17">
    <location>
        <begin position="487"/>
        <end position="508"/>
    </location>
</feature>
<dbReference type="GO" id="GO:0008137">
    <property type="term" value="F:NADH dehydrogenase (ubiquinone) activity"/>
    <property type="evidence" value="ECO:0007669"/>
    <property type="project" value="UniProtKB-EC"/>
</dbReference>
<feature type="transmembrane region" description="Helical" evidence="17">
    <location>
        <begin position="239"/>
        <end position="261"/>
    </location>
</feature>
<accession>A0A6M8YG29</accession>
<keyword evidence="13 17" id="KW-0830">Ubiquinone</keyword>
<feature type="transmembrane region" description="Helical" evidence="17">
    <location>
        <begin position="554"/>
        <end position="572"/>
    </location>
</feature>
<comment type="similarity">
    <text evidence="17">Belongs to the complex I subunit 5 family.</text>
</comment>
<keyword evidence="6" id="KW-0679">Respiratory chain</keyword>
<feature type="domain" description="NADH dehydrogenase subunit 5 C-terminal" evidence="20">
    <location>
        <begin position="389"/>
        <end position="570"/>
    </location>
</feature>
<feature type="transmembrane region" description="Helical" evidence="17">
    <location>
        <begin position="377"/>
        <end position="399"/>
    </location>
</feature>
<dbReference type="EMBL" id="MN793323">
    <property type="protein sequence ID" value="QKK36392.1"/>
    <property type="molecule type" value="Genomic_DNA"/>
</dbReference>
<comment type="function">
    <text evidence="17">Core subunit of the mitochondrial membrane respiratory chain NADH dehydrogenase (Complex I) which catalyzes electron transfer from NADH through the respiratory chain, using ubiquinone as an electron acceptor. Essential for the catalytic activity and assembly of complex I.</text>
</comment>
<feature type="transmembrane region" description="Helical" evidence="17">
    <location>
        <begin position="213"/>
        <end position="233"/>
    </location>
</feature>
<feature type="domain" description="NADH:quinone oxidoreductase/Mrp antiporter transmembrane" evidence="18">
    <location>
        <begin position="102"/>
        <end position="382"/>
    </location>
</feature>
<dbReference type="Pfam" id="PF00361">
    <property type="entry name" value="Proton_antipo_M"/>
    <property type="match status" value="1"/>
</dbReference>
<dbReference type="InterPro" id="IPR010934">
    <property type="entry name" value="NADH_DH_su5_C"/>
</dbReference>
<dbReference type="GO" id="GO:0015990">
    <property type="term" value="P:electron transport coupled proton transport"/>
    <property type="evidence" value="ECO:0007669"/>
    <property type="project" value="TreeGrafter"/>
</dbReference>
<dbReference type="Pfam" id="PF06455">
    <property type="entry name" value="NADH5_C"/>
    <property type="match status" value="1"/>
</dbReference>
<comment type="subcellular location">
    <subcellularLocation>
        <location evidence="2">Mitochondrion inner membrane</location>
        <topology evidence="2">Multi-pass membrane protein</topology>
    </subcellularLocation>
</comment>
<dbReference type="Pfam" id="PF00662">
    <property type="entry name" value="Proton_antipo_N"/>
    <property type="match status" value="1"/>
</dbReference>
<keyword evidence="9" id="KW-1278">Translocase</keyword>
<reference evidence="21" key="1">
    <citation type="journal article" date="2020" name="Insects">
        <title>Complete Mitogenomic Structure and Phylogenetic Implications of the Genus Ostrinia (Lepidoptera: Crambidae).</title>
        <authorList>
            <person name="Zhou N."/>
            <person name="Dong Y."/>
            <person name="Qiao P."/>
            <person name="Yang Z."/>
        </authorList>
    </citation>
    <scope>NUCLEOTIDE SEQUENCE</scope>
</reference>
<evidence type="ECO:0000256" key="15">
    <source>
        <dbReference type="ARBA" id="ARBA00023136"/>
    </source>
</evidence>
<dbReference type="AlphaFoldDB" id="A0A6M8YG29"/>
<dbReference type="PRINTS" id="PR01434">
    <property type="entry name" value="NADHDHGNASE5"/>
</dbReference>
<evidence type="ECO:0000256" key="7">
    <source>
        <dbReference type="ARBA" id="ARBA00022692"/>
    </source>
</evidence>
<evidence type="ECO:0000256" key="13">
    <source>
        <dbReference type="ARBA" id="ARBA00023075"/>
    </source>
</evidence>
<evidence type="ECO:0000256" key="3">
    <source>
        <dbReference type="ARBA" id="ARBA00012944"/>
    </source>
</evidence>
<comment type="catalytic activity">
    <reaction evidence="16 17">
        <text>a ubiquinone + NADH + 5 H(+)(in) = a ubiquinol + NAD(+) + 4 H(+)(out)</text>
        <dbReference type="Rhea" id="RHEA:29091"/>
        <dbReference type="Rhea" id="RHEA-COMP:9565"/>
        <dbReference type="Rhea" id="RHEA-COMP:9566"/>
        <dbReference type="ChEBI" id="CHEBI:15378"/>
        <dbReference type="ChEBI" id="CHEBI:16389"/>
        <dbReference type="ChEBI" id="CHEBI:17976"/>
        <dbReference type="ChEBI" id="CHEBI:57540"/>
        <dbReference type="ChEBI" id="CHEBI:57945"/>
        <dbReference type="EC" id="7.1.1.2"/>
    </reaction>
</comment>
<feature type="transmembrane region" description="Helical" evidence="17">
    <location>
        <begin position="420"/>
        <end position="440"/>
    </location>
</feature>
<feature type="transmembrane region" description="Helical" evidence="17">
    <location>
        <begin position="455"/>
        <end position="475"/>
    </location>
</feature>
<proteinExistence type="inferred from homology"/>
<dbReference type="PANTHER" id="PTHR42829">
    <property type="entry name" value="NADH-UBIQUINONE OXIDOREDUCTASE CHAIN 5"/>
    <property type="match status" value="1"/>
</dbReference>
<dbReference type="InterPro" id="IPR003945">
    <property type="entry name" value="NU5C-like"/>
</dbReference>
<dbReference type="PRINTS" id="PR01435">
    <property type="entry name" value="NPOXDRDTASE5"/>
</dbReference>
<evidence type="ECO:0000256" key="8">
    <source>
        <dbReference type="ARBA" id="ARBA00022792"/>
    </source>
</evidence>